<name>A0AA40BTA1_9PEZI</name>
<keyword evidence="2" id="KW-0812">Transmembrane</keyword>
<reference evidence="3" key="1">
    <citation type="submission" date="2023-06" db="EMBL/GenBank/DDBJ databases">
        <title>Genome-scale phylogeny and comparative genomics of the fungal order Sordariales.</title>
        <authorList>
            <consortium name="Lawrence Berkeley National Laboratory"/>
            <person name="Hensen N."/>
            <person name="Bonometti L."/>
            <person name="Westerberg I."/>
            <person name="Brannstrom I.O."/>
            <person name="Guillou S."/>
            <person name="Cros-Aarteil S."/>
            <person name="Calhoun S."/>
            <person name="Haridas S."/>
            <person name="Kuo A."/>
            <person name="Mondo S."/>
            <person name="Pangilinan J."/>
            <person name="Riley R."/>
            <person name="LaButti K."/>
            <person name="Andreopoulos B."/>
            <person name="Lipzen A."/>
            <person name="Chen C."/>
            <person name="Yanf M."/>
            <person name="Daum C."/>
            <person name="Ng V."/>
            <person name="Clum A."/>
            <person name="Steindorff A."/>
            <person name="Ohm R."/>
            <person name="Martin F."/>
            <person name="Silar P."/>
            <person name="Natvig D."/>
            <person name="Lalanne C."/>
            <person name="Gautier V."/>
            <person name="Ament-velasquez S.L."/>
            <person name="Kruys A."/>
            <person name="Hutchinson M.I."/>
            <person name="Powell A.J."/>
            <person name="Barry K."/>
            <person name="Miller A.N."/>
            <person name="Grigoriev I.V."/>
            <person name="Debuchy R."/>
            <person name="Gladieux P."/>
            <person name="Thoren M.H."/>
            <person name="Johannesson H."/>
        </authorList>
    </citation>
    <scope>NUCLEOTIDE SEQUENCE</scope>
    <source>
        <strain evidence="3">SMH3187-1</strain>
    </source>
</reference>
<accession>A0AA40BTA1</accession>
<keyword evidence="2" id="KW-0472">Membrane</keyword>
<dbReference type="Proteomes" id="UP001172155">
    <property type="component" value="Unassembled WGS sequence"/>
</dbReference>
<sequence length="479" mass="52937">MPFKRRSGSRLRSVALPCGQYALGIVLRKALGIGPRILLYLALCFGLSIALTQLIFNRAPRHDESTWWSTGSASSSFDAVMDMQLETARPDDLRIVVFGGQDAATPGGKVLVSSAGERPPSWTEVLCNELNSSTHLSFIPAGDGSQHPMISPEIYAMAVERLLGETDPSHGPGENYSFQLDKFPIPSTIPGLAEQVTALLDTDAPGAAVPPETLWVFTFGTWEVWALATFPLEISGPFLRLMTQTIFEQADRLYETQSWLQDTPVGPTRRSQPPTDDVDTGDQRTPMFRILIPDLLDPSLLPAWKTSRPRLGRGHSKALQMRNAALLTKQWNREVHEQMDRWVFDGPGGRADGPPRDGFLFDLPHYLVDAITEGQMRKMGEPRARPAGEGYRDVSKPCASLGRDEGEVQECEAAGDRLFSTPFVAGTKAVRDIGTLAAEVVRNNESQRASGRYVPPPRVGAWFERWDLRLASRRGETKR</sequence>
<organism evidence="3 4">
    <name type="scientific">Schizothecium vesticola</name>
    <dbReference type="NCBI Taxonomy" id="314040"/>
    <lineage>
        <taxon>Eukaryota</taxon>
        <taxon>Fungi</taxon>
        <taxon>Dikarya</taxon>
        <taxon>Ascomycota</taxon>
        <taxon>Pezizomycotina</taxon>
        <taxon>Sordariomycetes</taxon>
        <taxon>Sordariomycetidae</taxon>
        <taxon>Sordariales</taxon>
        <taxon>Schizotheciaceae</taxon>
        <taxon>Schizothecium</taxon>
    </lineage>
</organism>
<evidence type="ECO:0000256" key="1">
    <source>
        <dbReference type="SAM" id="MobiDB-lite"/>
    </source>
</evidence>
<dbReference type="EMBL" id="JAUKUD010000006">
    <property type="protein sequence ID" value="KAK0739994.1"/>
    <property type="molecule type" value="Genomic_DNA"/>
</dbReference>
<evidence type="ECO:0000313" key="3">
    <source>
        <dbReference type="EMBL" id="KAK0739994.1"/>
    </source>
</evidence>
<feature type="region of interest" description="Disordered" evidence="1">
    <location>
        <begin position="258"/>
        <end position="283"/>
    </location>
</feature>
<evidence type="ECO:0000256" key="2">
    <source>
        <dbReference type="SAM" id="Phobius"/>
    </source>
</evidence>
<feature type="transmembrane region" description="Helical" evidence="2">
    <location>
        <begin position="37"/>
        <end position="56"/>
    </location>
</feature>
<proteinExistence type="predicted"/>
<evidence type="ECO:0000313" key="4">
    <source>
        <dbReference type="Proteomes" id="UP001172155"/>
    </source>
</evidence>
<dbReference type="AlphaFoldDB" id="A0AA40BTA1"/>
<gene>
    <name evidence="3" type="ORF">B0T18DRAFT_200909</name>
</gene>
<keyword evidence="2" id="KW-1133">Transmembrane helix</keyword>
<keyword evidence="4" id="KW-1185">Reference proteome</keyword>
<protein>
    <submittedName>
        <fullName evidence="3">Uncharacterized protein</fullName>
    </submittedName>
</protein>
<comment type="caution">
    <text evidence="3">The sequence shown here is derived from an EMBL/GenBank/DDBJ whole genome shotgun (WGS) entry which is preliminary data.</text>
</comment>